<accession>A0A9X2WKR5</accession>
<dbReference type="AlphaFoldDB" id="A0A9X2WKR5"/>
<dbReference type="EMBL" id="JAMTCD010000005">
    <property type="protein sequence ID" value="MCT7941211.1"/>
    <property type="molecule type" value="Genomic_DNA"/>
</dbReference>
<dbReference type="Pfam" id="PF07715">
    <property type="entry name" value="Plug"/>
    <property type="match status" value="1"/>
</dbReference>
<sequence>MNTNQRKFSRTALSLCIAALFSPTVLAADANTETEQAPKSVERIAVTGSNIFKGSANVSSSAPITEIGKEMIEGVAAISIGDVLNNIPSVTSAINGSSDNVSLGGAGSNVGVSTTSLRNLGSARTLVLVNGRRYVSGVSANTGYGVDLNSIPTAIIERVDVLTGGQSAIYGSDAIAGVINIITKRNFDGAEINAFAADSSEGGAERQNIDFTYGKNFDSGNAWVSAGYANQEVLNSSARDFSRYEMRFVDTNGDGIRDTIARRDGPGHVDGALLGYGDLKIFGNGDPFNTNQPLLDSNYQPTSDSDWDNQHSNRTLVLPYQRFNIASGISFDLSDKSSLEVELNYAQTQASVNLEEAPIDVVNNVFRKGNGGTTGIDVANSPYFVGSSAGQQLLAAMGSNTSLDGVTTNRRTFEFGNRLTDNQRDTFRVASNYTYFLDNGMDWQTGVTYGITSQTQQNSGDFSIPNMQQALTIEEDGNGGYQCADVIARTYGCVPVNPFGTTDSLAGQAGITGFSEEALKYLAVNTGQTGKVEQFVVNSVVSGELDFTLGHDNLGFAAGVEYRKESAVENPDSFRQLGITREGPVQPIDGSFDVAEVFGELYVPVADWLNLSLAARFGDYSTIGTTSTYRLGIDAPIHDMFRIRASQSSSVRAPNINDIFSTGTTSVANPTIDVCNGTSNSGTSNTDINCTSISAISDRMDTDANGQYILVGSETNNTLVSQSGSPDLKAETADSFTLGFVLTPLDNLSVSVDYYGIEIEDGITTITPDTMVKRCYDVDPSQFDPTCGGRVLRDVQDGPILNIYSTSINANTISTSGVDLEVAYYLDNLTVNLIANYLAEYEIDTLSGPIDNLGTTLFPEYRYTINASYDITEDFNLFAQMTYRAETKGVLGETTLSDDLNSMDAVYYADVRASYQINDAVNVYIGSNNLFDQQPDIQATSAAVGTNTTPQAYDVIGRQLFAGVKMKF</sequence>
<feature type="domain" description="TonB-dependent receptor-like beta-barrel" evidence="11">
    <location>
        <begin position="398"/>
        <end position="930"/>
    </location>
</feature>
<evidence type="ECO:0000256" key="10">
    <source>
        <dbReference type="SAM" id="SignalP"/>
    </source>
</evidence>
<comment type="subcellular location">
    <subcellularLocation>
        <location evidence="1 8">Cell outer membrane</location>
        <topology evidence="1 8">Multi-pass membrane protein</topology>
    </subcellularLocation>
</comment>
<dbReference type="InterPro" id="IPR037066">
    <property type="entry name" value="Plug_dom_sf"/>
</dbReference>
<evidence type="ECO:0000256" key="2">
    <source>
        <dbReference type="ARBA" id="ARBA00022448"/>
    </source>
</evidence>
<keyword evidence="7 8" id="KW-0998">Cell outer membrane</keyword>
<dbReference type="Gene3D" id="2.170.130.10">
    <property type="entry name" value="TonB-dependent receptor, plug domain"/>
    <property type="match status" value="1"/>
</dbReference>
<keyword evidence="6 8" id="KW-0472">Membrane</keyword>
<dbReference type="GO" id="GO:0009279">
    <property type="term" value="C:cell outer membrane"/>
    <property type="evidence" value="ECO:0007669"/>
    <property type="project" value="UniProtKB-SubCell"/>
</dbReference>
<evidence type="ECO:0000256" key="1">
    <source>
        <dbReference type="ARBA" id="ARBA00004571"/>
    </source>
</evidence>
<protein>
    <submittedName>
        <fullName evidence="13">TonB-dependent receptor</fullName>
    </submittedName>
</protein>
<evidence type="ECO:0000256" key="4">
    <source>
        <dbReference type="ARBA" id="ARBA00022692"/>
    </source>
</evidence>
<evidence type="ECO:0000313" key="13">
    <source>
        <dbReference type="EMBL" id="MCT7941211.1"/>
    </source>
</evidence>
<dbReference type="RefSeq" id="WP_261297630.1">
    <property type="nucleotide sequence ID" value="NZ_JAMTCD010000005.1"/>
</dbReference>
<keyword evidence="3 8" id="KW-1134">Transmembrane beta strand</keyword>
<dbReference type="InterPro" id="IPR039426">
    <property type="entry name" value="TonB-dep_rcpt-like"/>
</dbReference>
<dbReference type="Pfam" id="PF00593">
    <property type="entry name" value="TonB_dep_Rec_b-barrel"/>
    <property type="match status" value="1"/>
</dbReference>
<feature type="signal peptide" evidence="10">
    <location>
        <begin position="1"/>
        <end position="27"/>
    </location>
</feature>
<evidence type="ECO:0000256" key="8">
    <source>
        <dbReference type="PROSITE-ProRule" id="PRU01360"/>
    </source>
</evidence>
<keyword evidence="4 8" id="KW-0812">Transmembrane</keyword>
<evidence type="ECO:0000256" key="7">
    <source>
        <dbReference type="ARBA" id="ARBA00023237"/>
    </source>
</evidence>
<evidence type="ECO:0000256" key="9">
    <source>
        <dbReference type="RuleBase" id="RU003357"/>
    </source>
</evidence>
<feature type="chain" id="PRO_5040776773" evidence="10">
    <location>
        <begin position="28"/>
        <end position="968"/>
    </location>
</feature>
<evidence type="ECO:0000256" key="6">
    <source>
        <dbReference type="ARBA" id="ARBA00023136"/>
    </source>
</evidence>
<feature type="domain" description="TonB-dependent receptor plug" evidence="12">
    <location>
        <begin position="59"/>
        <end position="178"/>
    </location>
</feature>
<dbReference type="PROSITE" id="PS52016">
    <property type="entry name" value="TONB_DEPENDENT_REC_3"/>
    <property type="match status" value="1"/>
</dbReference>
<evidence type="ECO:0000259" key="12">
    <source>
        <dbReference type="Pfam" id="PF07715"/>
    </source>
</evidence>
<keyword evidence="14" id="KW-1185">Reference proteome</keyword>
<evidence type="ECO:0000256" key="3">
    <source>
        <dbReference type="ARBA" id="ARBA00022452"/>
    </source>
</evidence>
<evidence type="ECO:0000313" key="14">
    <source>
        <dbReference type="Proteomes" id="UP001155546"/>
    </source>
</evidence>
<comment type="similarity">
    <text evidence="8 9">Belongs to the TonB-dependent receptor family.</text>
</comment>
<name>A0A9X2WKR5_9GAMM</name>
<dbReference type="PANTHER" id="PTHR47234:SF2">
    <property type="entry name" value="TONB-DEPENDENT RECEPTOR"/>
    <property type="match status" value="1"/>
</dbReference>
<keyword evidence="13" id="KW-0675">Receptor</keyword>
<evidence type="ECO:0000256" key="5">
    <source>
        <dbReference type="ARBA" id="ARBA00023077"/>
    </source>
</evidence>
<dbReference type="InterPro" id="IPR000531">
    <property type="entry name" value="Beta-barrel_TonB"/>
</dbReference>
<dbReference type="Gene3D" id="2.40.170.20">
    <property type="entry name" value="TonB-dependent receptor, beta-barrel domain"/>
    <property type="match status" value="1"/>
</dbReference>
<evidence type="ECO:0000259" key="11">
    <source>
        <dbReference type="Pfam" id="PF00593"/>
    </source>
</evidence>
<dbReference type="PANTHER" id="PTHR47234">
    <property type="match status" value="1"/>
</dbReference>
<dbReference type="InterPro" id="IPR036942">
    <property type="entry name" value="Beta-barrel_TonB_sf"/>
</dbReference>
<dbReference type="InterPro" id="IPR012910">
    <property type="entry name" value="Plug_dom"/>
</dbReference>
<keyword evidence="5 9" id="KW-0798">TonB box</keyword>
<keyword evidence="2 8" id="KW-0813">Transport</keyword>
<comment type="caution">
    <text evidence="13">The sequence shown here is derived from an EMBL/GenBank/DDBJ whole genome shotgun (WGS) entry which is preliminary data.</text>
</comment>
<gene>
    <name evidence="13" type="ORF">NE535_05295</name>
</gene>
<organism evidence="13 14">
    <name type="scientific">Shewanella holmiensis</name>
    <dbReference type="NCBI Taxonomy" id="2952222"/>
    <lineage>
        <taxon>Bacteria</taxon>
        <taxon>Pseudomonadati</taxon>
        <taxon>Pseudomonadota</taxon>
        <taxon>Gammaproteobacteria</taxon>
        <taxon>Alteromonadales</taxon>
        <taxon>Shewanellaceae</taxon>
        <taxon>Shewanella</taxon>
    </lineage>
</organism>
<dbReference type="Proteomes" id="UP001155546">
    <property type="component" value="Unassembled WGS sequence"/>
</dbReference>
<reference evidence="13" key="1">
    <citation type="journal article" date="2023" name="Int. J. Syst. Evol. Microbiol.">
        <title>&lt;i&gt;Shewanella septentrionalis&lt;/i&gt; sp. nov. and &lt;i&gt;Shewanella holmiensis&lt;/i&gt; sp. nov., isolated from Baltic Sea water and sediments.</title>
        <authorList>
            <person name="Martin-Rodriguez A.J."/>
            <person name="Thorell K."/>
            <person name="Joffre E."/>
            <person name="Jensie-Markopoulos S."/>
            <person name="Moore E.R.B."/>
            <person name="Sjoling A."/>
        </authorList>
    </citation>
    <scope>NUCLEOTIDE SEQUENCE</scope>
    <source>
        <strain evidence="13">SP1S2-7</strain>
    </source>
</reference>
<dbReference type="SUPFAM" id="SSF56935">
    <property type="entry name" value="Porins"/>
    <property type="match status" value="1"/>
</dbReference>
<proteinExistence type="inferred from homology"/>
<keyword evidence="10" id="KW-0732">Signal</keyword>